<keyword evidence="16 23" id="KW-0472">Membrane</keyword>
<dbReference type="InterPro" id="IPR013178">
    <property type="entry name" value="Histone_AcTrfase_Rtt109/CBP"/>
</dbReference>
<protein>
    <recommendedName>
        <fullName evidence="20">Cullin-1</fullName>
        <ecNumber evidence="6">2.3.1.48</ecNumber>
    </recommendedName>
</protein>
<evidence type="ECO:0000256" key="10">
    <source>
        <dbReference type="ARBA" id="ARBA00022679"/>
    </source>
</evidence>
<dbReference type="GO" id="GO:0010484">
    <property type="term" value="F:histone H3 acetyltransferase activity"/>
    <property type="evidence" value="ECO:0007669"/>
    <property type="project" value="InterPro"/>
</dbReference>
<keyword evidence="17" id="KW-0804">Transcription</keyword>
<dbReference type="InterPro" id="IPR016849">
    <property type="entry name" value="Rtt109"/>
</dbReference>
<dbReference type="Pfam" id="PF26557">
    <property type="entry name" value="Cullin_AB"/>
    <property type="match status" value="1"/>
</dbReference>
<dbReference type="InterPro" id="IPR019559">
    <property type="entry name" value="Cullin_neddylation_domain"/>
</dbReference>
<accession>A0A9N8YZJ3</accession>
<evidence type="ECO:0000256" key="14">
    <source>
        <dbReference type="ARBA" id="ARBA00023015"/>
    </source>
</evidence>
<evidence type="ECO:0000256" key="1">
    <source>
        <dbReference type="ARBA" id="ARBA00004123"/>
    </source>
</evidence>
<evidence type="ECO:0000256" key="5">
    <source>
        <dbReference type="ARBA" id="ARBA00006019"/>
    </source>
</evidence>
<keyword evidence="9" id="KW-0132">Cell division</keyword>
<evidence type="ECO:0000256" key="3">
    <source>
        <dbReference type="ARBA" id="ARBA00004496"/>
    </source>
</evidence>
<evidence type="ECO:0000256" key="17">
    <source>
        <dbReference type="ARBA" id="ARBA00023163"/>
    </source>
</evidence>
<dbReference type="InterPro" id="IPR036388">
    <property type="entry name" value="WH-like_DNA-bd_sf"/>
</dbReference>
<dbReference type="Gene3D" id="3.30.230.130">
    <property type="entry name" value="Cullin, Chain C, Domain 2"/>
    <property type="match status" value="1"/>
</dbReference>
<evidence type="ECO:0000256" key="6">
    <source>
        <dbReference type="ARBA" id="ARBA00013184"/>
    </source>
</evidence>
<dbReference type="InterPro" id="IPR016158">
    <property type="entry name" value="Cullin_homology"/>
</dbReference>
<evidence type="ECO:0000256" key="18">
    <source>
        <dbReference type="ARBA" id="ARBA00023242"/>
    </source>
</evidence>
<dbReference type="InterPro" id="IPR039297">
    <property type="entry name" value="COX7a"/>
</dbReference>
<dbReference type="GO" id="GO:0051301">
    <property type="term" value="P:cell division"/>
    <property type="evidence" value="ECO:0007669"/>
    <property type="project" value="UniProtKB-KW"/>
</dbReference>
<keyword evidence="13" id="KW-0832">Ubl conjugation</keyword>
<evidence type="ECO:0000256" key="2">
    <source>
        <dbReference type="ARBA" id="ARBA00004273"/>
    </source>
</evidence>
<dbReference type="EC" id="2.3.1.48" evidence="6"/>
<dbReference type="GO" id="GO:0006355">
    <property type="term" value="P:regulation of DNA-templated transcription"/>
    <property type="evidence" value="ECO:0007669"/>
    <property type="project" value="InterPro"/>
</dbReference>
<evidence type="ECO:0000256" key="23">
    <source>
        <dbReference type="SAM" id="Phobius"/>
    </source>
</evidence>
<dbReference type="PROSITE" id="PS50069">
    <property type="entry name" value="CULLIN_2"/>
    <property type="match status" value="1"/>
</dbReference>
<keyword evidence="7" id="KW-0963">Cytoplasm</keyword>
<dbReference type="FunFam" id="1.10.10.10:FF:000014">
    <property type="entry name" value="Cullin 1"/>
    <property type="match status" value="1"/>
</dbReference>
<reference evidence="25" key="1">
    <citation type="submission" date="2021-06" db="EMBL/GenBank/DDBJ databases">
        <authorList>
            <person name="Kallberg Y."/>
            <person name="Tangrot J."/>
            <person name="Rosling A."/>
        </authorList>
    </citation>
    <scope>NUCLEOTIDE SEQUENCE</scope>
    <source>
        <strain evidence="25">AZ414A</strain>
    </source>
</reference>
<keyword evidence="23" id="KW-0812">Transmembrane</keyword>
<evidence type="ECO:0000256" key="19">
    <source>
        <dbReference type="ARBA" id="ARBA00023306"/>
    </source>
</evidence>
<keyword evidence="26" id="KW-1185">Reference proteome</keyword>
<dbReference type="Pfam" id="PF02238">
    <property type="entry name" value="COX7a"/>
    <property type="match status" value="1"/>
</dbReference>
<evidence type="ECO:0000256" key="11">
    <source>
        <dbReference type="ARBA" id="ARBA00022786"/>
    </source>
</evidence>
<evidence type="ECO:0000256" key="7">
    <source>
        <dbReference type="ARBA" id="ARBA00022490"/>
    </source>
</evidence>
<comment type="subcellular location">
    <subcellularLocation>
        <location evidence="3">Cytoplasm</location>
    </subcellularLocation>
    <subcellularLocation>
        <location evidence="2">Mitochondrion inner membrane</location>
    </subcellularLocation>
    <subcellularLocation>
        <location evidence="1">Nucleus</location>
    </subcellularLocation>
</comment>
<dbReference type="InterPro" id="IPR036317">
    <property type="entry name" value="Cullin_homology_sf"/>
</dbReference>
<dbReference type="FunFam" id="1.20.1310.10:FF:000026">
    <property type="entry name" value="Cullin 1"/>
    <property type="match status" value="1"/>
</dbReference>
<dbReference type="InterPro" id="IPR013761">
    <property type="entry name" value="SAM/pointed_sf"/>
</dbReference>
<comment type="caution">
    <text evidence="25">The sequence shown here is derived from an EMBL/GenBank/DDBJ whole genome shotgun (WGS) entry which is preliminary data.</text>
</comment>
<evidence type="ECO:0000256" key="13">
    <source>
        <dbReference type="ARBA" id="ARBA00022843"/>
    </source>
</evidence>
<evidence type="ECO:0000256" key="12">
    <source>
        <dbReference type="ARBA" id="ARBA00022792"/>
    </source>
</evidence>
<dbReference type="SMART" id="SM00182">
    <property type="entry name" value="CULLIN"/>
    <property type="match status" value="1"/>
</dbReference>
<feature type="transmembrane region" description="Helical" evidence="23">
    <location>
        <begin position="123"/>
        <end position="141"/>
    </location>
</feature>
<dbReference type="FunFam" id="1.20.1310.10:FF:000029">
    <property type="entry name" value="Cullin homolog 1"/>
    <property type="match status" value="1"/>
</dbReference>
<keyword evidence="23" id="KW-1133">Transmembrane helix</keyword>
<dbReference type="SUPFAM" id="SSF75632">
    <property type="entry name" value="Cullin homology domain"/>
    <property type="match status" value="1"/>
</dbReference>
<comment type="pathway">
    <text evidence="4">Protein modification; protein ubiquitination.</text>
</comment>
<dbReference type="Pfam" id="PF00888">
    <property type="entry name" value="Cullin"/>
    <property type="match status" value="1"/>
</dbReference>
<dbReference type="GO" id="GO:0005743">
    <property type="term" value="C:mitochondrial inner membrane"/>
    <property type="evidence" value="ECO:0007669"/>
    <property type="project" value="UniProtKB-SubCell"/>
</dbReference>
<evidence type="ECO:0000256" key="20">
    <source>
        <dbReference type="ARBA" id="ARBA00069612"/>
    </source>
</evidence>
<dbReference type="GO" id="GO:0019005">
    <property type="term" value="C:SCF ubiquitin ligase complex"/>
    <property type="evidence" value="ECO:0007669"/>
    <property type="project" value="UniProtKB-ARBA"/>
</dbReference>
<keyword evidence="8" id="KW-1017">Isopeptide bond</keyword>
<organism evidence="25 26">
    <name type="scientific">Diversispora eburnea</name>
    <dbReference type="NCBI Taxonomy" id="1213867"/>
    <lineage>
        <taxon>Eukaryota</taxon>
        <taxon>Fungi</taxon>
        <taxon>Fungi incertae sedis</taxon>
        <taxon>Mucoromycota</taxon>
        <taxon>Glomeromycotina</taxon>
        <taxon>Glomeromycetes</taxon>
        <taxon>Diversisporales</taxon>
        <taxon>Diversisporaceae</taxon>
        <taxon>Diversispora</taxon>
    </lineage>
</organism>
<evidence type="ECO:0000256" key="22">
    <source>
        <dbReference type="RuleBase" id="RU003829"/>
    </source>
</evidence>
<dbReference type="Gene3D" id="1.10.10.10">
    <property type="entry name" value="Winged helix-like DNA-binding domain superfamily/Winged helix DNA-binding domain"/>
    <property type="match status" value="1"/>
</dbReference>
<dbReference type="FunFam" id="1.20.1310.10:FF:000011">
    <property type="entry name" value="Cullin 1"/>
    <property type="match status" value="1"/>
</dbReference>
<dbReference type="InterPro" id="IPR016159">
    <property type="entry name" value="Cullin_repeat-like_dom_sf"/>
</dbReference>
<dbReference type="SUPFAM" id="SSF46785">
    <property type="entry name" value="Winged helix' DNA-binding domain"/>
    <property type="match status" value="1"/>
</dbReference>
<keyword evidence="18" id="KW-0539">Nucleus</keyword>
<keyword evidence="10" id="KW-0808">Transferase</keyword>
<dbReference type="Proteomes" id="UP000789706">
    <property type="component" value="Unassembled WGS sequence"/>
</dbReference>
<comment type="similarity">
    <text evidence="5 21 22">Belongs to the cullin family.</text>
</comment>
<dbReference type="EMBL" id="CAJVPK010000150">
    <property type="protein sequence ID" value="CAG8460651.1"/>
    <property type="molecule type" value="Genomic_DNA"/>
</dbReference>
<dbReference type="GO" id="GO:0031146">
    <property type="term" value="P:SCF-dependent proteasomal ubiquitin-dependent protein catabolic process"/>
    <property type="evidence" value="ECO:0007669"/>
    <property type="project" value="UniProtKB-ARBA"/>
</dbReference>
<dbReference type="Gene3D" id="1.10.150.50">
    <property type="entry name" value="Transcription Factor, Ets-1"/>
    <property type="match status" value="1"/>
</dbReference>
<keyword evidence="14" id="KW-0805">Transcription regulation</keyword>
<dbReference type="PROSITE" id="PS51728">
    <property type="entry name" value="RTT109_HAT"/>
    <property type="match status" value="1"/>
</dbReference>
<evidence type="ECO:0000259" key="24">
    <source>
        <dbReference type="PROSITE" id="PS50069"/>
    </source>
</evidence>
<evidence type="ECO:0000256" key="16">
    <source>
        <dbReference type="ARBA" id="ARBA00023136"/>
    </source>
</evidence>
<dbReference type="SUPFAM" id="SSF74788">
    <property type="entry name" value="Cullin repeat-like"/>
    <property type="match status" value="1"/>
</dbReference>
<dbReference type="InterPro" id="IPR059120">
    <property type="entry name" value="Cullin-like_AB"/>
</dbReference>
<gene>
    <name evidence="25" type="ORF">DEBURN_LOCUS2660</name>
</gene>
<dbReference type="PANTHER" id="PTHR11932">
    <property type="entry name" value="CULLIN"/>
    <property type="match status" value="1"/>
</dbReference>
<evidence type="ECO:0000313" key="25">
    <source>
        <dbReference type="EMBL" id="CAG8460651.1"/>
    </source>
</evidence>
<dbReference type="OrthoDB" id="27073at2759"/>
<dbReference type="FunFam" id="3.30.230.130:FF:000003">
    <property type="entry name" value="Cullin 2"/>
    <property type="match status" value="1"/>
</dbReference>
<evidence type="ECO:0000256" key="21">
    <source>
        <dbReference type="PROSITE-ProRule" id="PRU00330"/>
    </source>
</evidence>
<dbReference type="Pfam" id="PF10557">
    <property type="entry name" value="Cullin_Nedd8"/>
    <property type="match status" value="1"/>
</dbReference>
<dbReference type="FunFam" id="1.20.1310.10:FF:000007">
    <property type="entry name" value="Cullin 1"/>
    <property type="match status" value="1"/>
</dbReference>
<evidence type="ECO:0000256" key="9">
    <source>
        <dbReference type="ARBA" id="ARBA00022618"/>
    </source>
</evidence>
<dbReference type="GO" id="GO:0005634">
    <property type="term" value="C:nucleus"/>
    <property type="evidence" value="ECO:0007669"/>
    <property type="project" value="UniProtKB-SubCell"/>
</dbReference>
<keyword evidence="15" id="KW-0496">Mitochondrion</keyword>
<keyword evidence="19" id="KW-0131">Cell cycle</keyword>
<dbReference type="InterPro" id="IPR045093">
    <property type="entry name" value="Cullin"/>
</dbReference>
<name>A0A9N8YZJ3_9GLOM</name>
<feature type="domain" description="Cullin family profile" evidence="24">
    <location>
        <begin position="576"/>
        <end position="802"/>
    </location>
</feature>
<dbReference type="GO" id="GO:1902531">
    <property type="term" value="P:regulation of intracellular signal transduction"/>
    <property type="evidence" value="ECO:0007669"/>
    <property type="project" value="UniProtKB-ARBA"/>
</dbReference>
<dbReference type="InterPro" id="IPR001373">
    <property type="entry name" value="Cullin_N"/>
</dbReference>
<dbReference type="Gene3D" id="1.20.1310.10">
    <property type="entry name" value="Cullin Repeats"/>
    <property type="match status" value="4"/>
</dbReference>
<sequence length="1420" mass="164333">MTNIARNLLIKDKIPTIVNAKKPKKLFEILNVYPDYGSIAYLISKAPNHWIDKGITECYYEVTNVKLKMKDITHGKAFGIKVWKGKILNEGKPERIRVIEKQKFFQATDEPLWLRGGPARKPFLFIYFTTIGLGFLGALYGTSRLIQLSKEKDSLLNILLYSQYVLEYFRMETNPALPPPNDLSATWAFLESGINHIMNRLEEGLSYKRYMDLYTGIYNYCTSSRMNPGFTSEPLAGPGSNLNNNRGANLMGSDLYQNLQRYLERHLHEIRGNSAQYMDENLLRYYTRNWEKYTTASSYVHHVFRYLNRHWVKREIDEGRKTVYDVYTLTLVSWRDHMFMHVERNVMTAVLKLIERQRNGESVETSLVKSVVESFVALGLDDADSTKSTLDVYKEHFQKPFVDSSEVYYKAESEKFVTENSVTEYMKKAETRLAEEENRVQMYLHQSTHKPLITTCENVLVKNHTEIMWDEFQNLLNADKMEDLHRMYSLLSRIPEGLDPLRTRFERHVRIAGLNAIEKVADQGSENMEPKTYVDALLEVHKKYNDMVTTAFRGEAGFACREFVNRNKVCKSSTSKSPELLARFCDSLLRKSSKNPEEGDLEDMTVFKYVEDKDVFQKFYSKMLAKRLVNGTSASEDAESSMISKLKEACGFEYTSKLQRMFTDMGLSKDLNDQFKERSSVESNEQVDFTVLVLGTASWPLQPSTTNFTIPEEVERTFQRFKMFYQNKHSGRKLNWLFHLSKGELKANYCKASKTGYTFQVSTYQMGILLQYNKDTSYTFEELKTSTDLSSDVLTGSLSTLVKAKVLNITKGSAVGEPSSRYDLNMDFKSKKVRIQLNVPVKSEQKVEVEETHKTVEEDRKLLMQAAIVRIMKTRKTLKHVVLVQEVIAQLSNRFKPKIPDIKKCIDVLLEKEYIERVDAVTISAKQNEFRNFIIAVMAVIYLYAVKKWKRDEVVNYLQSVKNELNIGENSIDIIKEQEISGSVLLGLTEDKLRMPLRHAVKIINLVQKFSKQLKPSSDFKTNADTEYVLSECRFTEIDKLPDFKPGKLAIENLNSLKKTVPGSHTYTLYLFFTKLESVEPLTSSKNVQNAETDRNIFKRRILILITEKIKTDRDVFVTGIEIHEYHDSNNSSLIIYISKVDTTGFCNCSVTPTKNLLSAYMNFYSRNEGSKFKSLKFHCFVRSQPEYLFRLSANNPIKRVLNDPQLIKWWKKIFQQTFFDNQNNAQNGTRGWFYLPGISTERNARMLINDLIYGENEKRENQFWQYGYPYSDAQKATDVIPKFEDDAKSRWLTNVESEDENSLTVKEFWDMISIGGEFVGGNRAGFIWVEMKGNDDDDENGQKIISNAKSIKVNEENGGILVDNVTYNLIINTLLNENFQSESSAIKSTSNWKCNFLEQRFTKEELEPNIIKFMVENPL</sequence>
<evidence type="ECO:0000313" key="26">
    <source>
        <dbReference type="Proteomes" id="UP000789706"/>
    </source>
</evidence>
<dbReference type="GO" id="GO:0031625">
    <property type="term" value="F:ubiquitin protein ligase binding"/>
    <property type="evidence" value="ECO:0007669"/>
    <property type="project" value="InterPro"/>
</dbReference>
<evidence type="ECO:0000256" key="4">
    <source>
        <dbReference type="ARBA" id="ARBA00004906"/>
    </source>
</evidence>
<keyword evidence="11" id="KW-0833">Ubl conjugation pathway</keyword>
<dbReference type="GO" id="GO:0003735">
    <property type="term" value="F:structural constituent of ribosome"/>
    <property type="evidence" value="ECO:0007669"/>
    <property type="project" value="InterPro"/>
</dbReference>
<dbReference type="SMART" id="SM00884">
    <property type="entry name" value="Cullin_Nedd8"/>
    <property type="match status" value="1"/>
</dbReference>
<dbReference type="SMART" id="SM01250">
    <property type="entry name" value="KAT11"/>
    <property type="match status" value="1"/>
</dbReference>
<evidence type="ECO:0000256" key="15">
    <source>
        <dbReference type="ARBA" id="ARBA00023128"/>
    </source>
</evidence>
<dbReference type="SUPFAM" id="SSF47769">
    <property type="entry name" value="SAM/Pointed domain"/>
    <property type="match status" value="1"/>
</dbReference>
<dbReference type="InterPro" id="IPR036390">
    <property type="entry name" value="WH_DNA-bd_sf"/>
</dbReference>
<keyword evidence="12" id="KW-0999">Mitochondrion inner membrane</keyword>
<evidence type="ECO:0000256" key="8">
    <source>
        <dbReference type="ARBA" id="ARBA00022499"/>
    </source>
</evidence>
<proteinExistence type="inferred from homology"/>
<dbReference type="Pfam" id="PF08214">
    <property type="entry name" value="HAT_KAT11"/>
    <property type="match status" value="1"/>
</dbReference>